<dbReference type="NCBIfam" id="TIGR01557">
    <property type="entry name" value="myb_SHAQKYF"/>
    <property type="match status" value="1"/>
</dbReference>
<dbReference type="InterPro" id="IPR044841">
    <property type="entry name" value="LUX/BOA-like"/>
</dbReference>
<evidence type="ECO:0000256" key="3">
    <source>
        <dbReference type="ARBA" id="ARBA00023125"/>
    </source>
</evidence>
<feature type="compositionally biased region" description="Basic and acidic residues" evidence="7">
    <location>
        <begin position="80"/>
        <end position="90"/>
    </location>
</feature>
<keyword evidence="5" id="KW-0539">Nucleus</keyword>
<organism evidence="10 11">
    <name type="scientific">Sorghum bicolor</name>
    <name type="common">Sorghum</name>
    <name type="synonym">Sorghum vulgare</name>
    <dbReference type="NCBI Taxonomy" id="4558"/>
    <lineage>
        <taxon>Eukaryota</taxon>
        <taxon>Viridiplantae</taxon>
        <taxon>Streptophyta</taxon>
        <taxon>Embryophyta</taxon>
        <taxon>Tracheophyta</taxon>
        <taxon>Spermatophyta</taxon>
        <taxon>Magnoliopsida</taxon>
        <taxon>Liliopsida</taxon>
        <taxon>Poales</taxon>
        <taxon>Poaceae</taxon>
        <taxon>PACMAD clade</taxon>
        <taxon>Panicoideae</taxon>
        <taxon>Andropogonodae</taxon>
        <taxon>Andropogoneae</taxon>
        <taxon>Sorghinae</taxon>
        <taxon>Sorghum</taxon>
    </lineage>
</organism>
<dbReference type="InterPro" id="IPR006447">
    <property type="entry name" value="Myb_dom_plants"/>
</dbReference>
<evidence type="ECO:0000256" key="6">
    <source>
        <dbReference type="PROSITE-ProRule" id="PRU00169"/>
    </source>
</evidence>
<gene>
    <name evidence="10" type="ORF">BDA96_10G271200</name>
</gene>
<dbReference type="GO" id="GO:0005634">
    <property type="term" value="C:nucleus"/>
    <property type="evidence" value="ECO:0007669"/>
    <property type="project" value="UniProtKB-SubCell"/>
</dbReference>
<proteinExistence type="predicted"/>
<comment type="caution">
    <text evidence="10">The sequence shown here is derived from an EMBL/GenBank/DDBJ whole genome shotgun (WGS) entry which is preliminary data.</text>
</comment>
<evidence type="ECO:0000259" key="8">
    <source>
        <dbReference type="PROSITE" id="PS50110"/>
    </source>
</evidence>
<dbReference type="EMBL" id="CM027689">
    <property type="protein sequence ID" value="KAG0515356.1"/>
    <property type="molecule type" value="Genomic_DNA"/>
</dbReference>
<evidence type="ECO:0000313" key="10">
    <source>
        <dbReference type="EMBL" id="KAG0515356.1"/>
    </source>
</evidence>
<dbReference type="AlphaFoldDB" id="A0A921Q5M9"/>
<evidence type="ECO:0000256" key="5">
    <source>
        <dbReference type="ARBA" id="ARBA00023242"/>
    </source>
</evidence>
<evidence type="ECO:0000256" key="7">
    <source>
        <dbReference type="SAM" id="MobiDB-lite"/>
    </source>
</evidence>
<dbReference type="GO" id="GO:0003700">
    <property type="term" value="F:DNA-binding transcription factor activity"/>
    <property type="evidence" value="ECO:0007669"/>
    <property type="project" value="InterPro"/>
</dbReference>
<evidence type="ECO:0000259" key="9">
    <source>
        <dbReference type="PROSITE" id="PS51294"/>
    </source>
</evidence>
<keyword evidence="4" id="KW-0804">Transcription</keyword>
<feature type="domain" description="HTH myb-type" evidence="9">
    <location>
        <begin position="93"/>
        <end position="155"/>
    </location>
</feature>
<comment type="caution">
    <text evidence="6">Lacks conserved residue(s) required for the propagation of feature annotation.</text>
</comment>
<evidence type="ECO:0000256" key="4">
    <source>
        <dbReference type="ARBA" id="ARBA00023163"/>
    </source>
</evidence>
<evidence type="ECO:0008006" key="12">
    <source>
        <dbReference type="Google" id="ProtNLM"/>
    </source>
</evidence>
<dbReference type="Proteomes" id="UP000807115">
    <property type="component" value="Chromosome 10"/>
</dbReference>
<dbReference type="Gene3D" id="1.10.10.60">
    <property type="entry name" value="Homeodomain-like"/>
    <property type="match status" value="1"/>
</dbReference>
<feature type="compositionally biased region" description="Polar residues" evidence="7">
    <location>
        <begin position="42"/>
        <end position="55"/>
    </location>
</feature>
<dbReference type="PANTHER" id="PTHR31442">
    <property type="entry name" value="HOMEODOMAIN-LIKE SUPERFAMILY PROTEIN-RELATED"/>
    <property type="match status" value="1"/>
</dbReference>
<dbReference type="InterPro" id="IPR001789">
    <property type="entry name" value="Sig_transdc_resp-reg_receiver"/>
</dbReference>
<dbReference type="InterPro" id="IPR017930">
    <property type="entry name" value="Myb_dom"/>
</dbReference>
<feature type="compositionally biased region" description="Polar residues" evidence="7">
    <location>
        <begin position="499"/>
        <end position="512"/>
    </location>
</feature>
<dbReference type="SUPFAM" id="SSF46689">
    <property type="entry name" value="Homeodomain-like"/>
    <property type="match status" value="1"/>
</dbReference>
<sequence length="545" mass="59484">METMAKAIQHGACHYMVKPVRPEMVKNIWLHVVRKGKSNLRNKVNTRNDKPSQIVQPVDDENGEKDDAKYTRKHCKKNKKDGDGAEKDEVISTQKKQRVEWTRQLHSKFLEAINHIGMDKAVPKKILEVMNVDGITKENVASHLQKFRMYLKKQKEGTLKYSAFVDEQQAWLNGKTHVNSNMSVPECSSTQISNEHPPLGTSMSFPSSCSGISYASKLRASILGSNKGIPFDPDSFFEEMAGGELLQSPELANHPLAQIQSLSTDQVAPSSHLPLQSPELVNQPSTQIWSSSIGMLNQVAREPPQFTSRNSSNYWTTSVSSSFHDGQNVGMSIGPSQRNNIFMNQLPGLVASSHSVPSSRNEYQNQMAGVMGTTPMVSFNEKATLAPFNFGSNGSSTVMPVNNFVPGSSLSTRPSLSNLKICNSLILTQMPNGGGTTGNLPEGGTVGHQTVGDQENNKIQLPMSTREVQIDMPVQMLNGGASGNLPKGSNTDLHPAGDQVNSTNELPTAGTSEAQNGAIDNIDAFLADWVKQDLLNDDDAFFNGM</sequence>
<dbReference type="PROSITE" id="PS50110">
    <property type="entry name" value="RESPONSE_REGULATORY"/>
    <property type="match status" value="1"/>
</dbReference>
<dbReference type="InterPro" id="IPR001005">
    <property type="entry name" value="SANT/Myb"/>
</dbReference>
<dbReference type="Pfam" id="PF00249">
    <property type="entry name" value="Myb_DNA-binding"/>
    <property type="match status" value="1"/>
</dbReference>
<name>A0A921Q5M9_SORBI</name>
<comment type="subcellular location">
    <subcellularLocation>
        <location evidence="1">Nucleus</location>
    </subcellularLocation>
</comment>
<accession>A0A921Q5M9</accession>
<feature type="region of interest" description="Disordered" evidence="7">
    <location>
        <begin position="478"/>
        <end position="512"/>
    </location>
</feature>
<keyword evidence="2" id="KW-0805">Transcription regulation</keyword>
<dbReference type="PANTHER" id="PTHR31442:SF40">
    <property type="entry name" value="HOMEODOMAIN-LIKE SUPERFAMILY PROTEIN"/>
    <property type="match status" value="1"/>
</dbReference>
<evidence type="ECO:0000313" key="11">
    <source>
        <dbReference type="Proteomes" id="UP000807115"/>
    </source>
</evidence>
<feature type="region of interest" description="Disordered" evidence="7">
    <location>
        <begin position="42"/>
        <end position="90"/>
    </location>
</feature>
<protein>
    <recommendedName>
        <fullName evidence="12">HTH myb-type domain-containing protein</fullName>
    </recommendedName>
</protein>
<dbReference type="FunFam" id="1.10.10.60:FF:000007">
    <property type="entry name" value="Two-component response regulator"/>
    <property type="match status" value="1"/>
</dbReference>
<evidence type="ECO:0000256" key="2">
    <source>
        <dbReference type="ARBA" id="ARBA00023015"/>
    </source>
</evidence>
<dbReference type="PROSITE" id="PS51294">
    <property type="entry name" value="HTH_MYB"/>
    <property type="match status" value="1"/>
</dbReference>
<keyword evidence="3" id="KW-0238">DNA-binding</keyword>
<dbReference type="InterPro" id="IPR009057">
    <property type="entry name" value="Homeodomain-like_sf"/>
</dbReference>
<reference evidence="10" key="2">
    <citation type="submission" date="2020-10" db="EMBL/GenBank/DDBJ databases">
        <authorList>
            <person name="Cooper E.A."/>
            <person name="Brenton Z.W."/>
            <person name="Flinn B.S."/>
            <person name="Jenkins J."/>
            <person name="Shu S."/>
            <person name="Flowers D."/>
            <person name="Luo F."/>
            <person name="Wang Y."/>
            <person name="Xia P."/>
            <person name="Barry K."/>
            <person name="Daum C."/>
            <person name="Lipzen A."/>
            <person name="Yoshinaga Y."/>
            <person name="Schmutz J."/>
            <person name="Saski C."/>
            <person name="Vermerris W."/>
            <person name="Kresovich S."/>
        </authorList>
    </citation>
    <scope>NUCLEOTIDE SEQUENCE</scope>
</reference>
<reference evidence="10" key="1">
    <citation type="journal article" date="2019" name="BMC Genomics">
        <title>A new reference genome for Sorghum bicolor reveals high levels of sequence similarity between sweet and grain genotypes: implications for the genetics of sugar metabolism.</title>
        <authorList>
            <person name="Cooper E.A."/>
            <person name="Brenton Z.W."/>
            <person name="Flinn B.S."/>
            <person name="Jenkins J."/>
            <person name="Shu S."/>
            <person name="Flowers D."/>
            <person name="Luo F."/>
            <person name="Wang Y."/>
            <person name="Xia P."/>
            <person name="Barry K."/>
            <person name="Daum C."/>
            <person name="Lipzen A."/>
            <person name="Yoshinaga Y."/>
            <person name="Schmutz J."/>
            <person name="Saski C."/>
            <person name="Vermerris W."/>
            <person name="Kresovich S."/>
        </authorList>
    </citation>
    <scope>NUCLEOTIDE SEQUENCE</scope>
</reference>
<dbReference type="GO" id="GO:0000160">
    <property type="term" value="P:phosphorelay signal transduction system"/>
    <property type="evidence" value="ECO:0007669"/>
    <property type="project" value="InterPro"/>
</dbReference>
<dbReference type="GO" id="GO:0003677">
    <property type="term" value="F:DNA binding"/>
    <property type="evidence" value="ECO:0007669"/>
    <property type="project" value="UniProtKB-KW"/>
</dbReference>
<evidence type="ECO:0000256" key="1">
    <source>
        <dbReference type="ARBA" id="ARBA00004123"/>
    </source>
</evidence>
<feature type="domain" description="Response regulatory" evidence="8">
    <location>
        <begin position="1"/>
        <end position="33"/>
    </location>
</feature>